<gene>
    <name evidence="1" type="ORF">H9661_02255</name>
</gene>
<comment type="caution">
    <text evidence="1">The sequence shown here is derived from an EMBL/GenBank/DDBJ whole genome shotgun (WGS) entry which is preliminary data.</text>
</comment>
<name>A0ABR8PPT2_9CLOT</name>
<dbReference type="EMBL" id="JACSRA010000002">
    <property type="protein sequence ID" value="MBD7910168.1"/>
    <property type="molecule type" value="Genomic_DNA"/>
</dbReference>
<evidence type="ECO:0000313" key="1">
    <source>
        <dbReference type="EMBL" id="MBD7910168.1"/>
    </source>
</evidence>
<dbReference type="Proteomes" id="UP000627781">
    <property type="component" value="Unassembled WGS sequence"/>
</dbReference>
<accession>A0ABR8PPT2</accession>
<proteinExistence type="predicted"/>
<dbReference type="RefSeq" id="WP_143314626.1">
    <property type="nucleotide sequence ID" value="NZ_JACSRA010000002.1"/>
</dbReference>
<protein>
    <submittedName>
        <fullName evidence="1">Uncharacterized protein</fullName>
    </submittedName>
</protein>
<evidence type="ECO:0000313" key="2">
    <source>
        <dbReference type="Proteomes" id="UP000627781"/>
    </source>
</evidence>
<organism evidence="1 2">
    <name type="scientific">Clostridium cibarium</name>
    <dbReference type="NCBI Taxonomy" id="2762247"/>
    <lineage>
        <taxon>Bacteria</taxon>
        <taxon>Bacillati</taxon>
        <taxon>Bacillota</taxon>
        <taxon>Clostridia</taxon>
        <taxon>Eubacteriales</taxon>
        <taxon>Clostridiaceae</taxon>
        <taxon>Clostridium</taxon>
    </lineage>
</organism>
<sequence length="87" mass="10214">MKVVAKPIEMVAWFEKCGKVNPIKFRIEEDSEVFIIVKIEKVVKRENERLAGNPMHIFTCTGIINGVEKIFQLKYEINTCKWLLFKI</sequence>
<reference evidence="1 2" key="1">
    <citation type="submission" date="2020-08" db="EMBL/GenBank/DDBJ databases">
        <title>A Genomic Blueprint of the Chicken Gut Microbiome.</title>
        <authorList>
            <person name="Gilroy R."/>
            <person name="Ravi A."/>
            <person name="Getino M."/>
            <person name="Pursley I."/>
            <person name="Horton D.L."/>
            <person name="Alikhan N.-F."/>
            <person name="Baker D."/>
            <person name="Gharbi K."/>
            <person name="Hall N."/>
            <person name="Watson M."/>
            <person name="Adriaenssens E.M."/>
            <person name="Foster-Nyarko E."/>
            <person name="Jarju S."/>
            <person name="Secka A."/>
            <person name="Antonio M."/>
            <person name="Oren A."/>
            <person name="Chaudhuri R."/>
            <person name="La Ragione R.M."/>
            <person name="Hildebrand F."/>
            <person name="Pallen M.J."/>
        </authorList>
    </citation>
    <scope>NUCLEOTIDE SEQUENCE [LARGE SCALE GENOMIC DNA]</scope>
    <source>
        <strain evidence="1 2">Sa3CVN1</strain>
    </source>
</reference>
<keyword evidence="2" id="KW-1185">Reference proteome</keyword>